<dbReference type="SUPFAM" id="SSF53383">
    <property type="entry name" value="PLP-dependent transferases"/>
    <property type="match status" value="1"/>
</dbReference>
<dbReference type="PANTHER" id="PTHR43094:SF1">
    <property type="entry name" value="AMINOTRANSFERASE CLASS-III"/>
    <property type="match status" value="1"/>
</dbReference>
<dbReference type="Gene3D" id="3.40.640.10">
    <property type="entry name" value="Type I PLP-dependent aspartate aminotransferase-like (Major domain)"/>
    <property type="match status" value="1"/>
</dbReference>
<dbReference type="InterPro" id="IPR015421">
    <property type="entry name" value="PyrdxlP-dep_Trfase_major"/>
</dbReference>
<evidence type="ECO:0000313" key="4">
    <source>
        <dbReference type="EMBL" id="WTW60338.1"/>
    </source>
</evidence>
<dbReference type="GO" id="GO:0008483">
    <property type="term" value="F:transaminase activity"/>
    <property type="evidence" value="ECO:0007669"/>
    <property type="project" value="UniProtKB-KW"/>
</dbReference>
<reference evidence="4" key="1">
    <citation type="submission" date="2022-10" db="EMBL/GenBank/DDBJ databases">
        <title>The complete genomes of actinobacterial strains from the NBC collection.</title>
        <authorList>
            <person name="Joergensen T.S."/>
            <person name="Alvarez Arevalo M."/>
            <person name="Sterndorff E.B."/>
            <person name="Faurdal D."/>
            <person name="Vuksanovic O."/>
            <person name="Mourched A.-S."/>
            <person name="Charusanti P."/>
            <person name="Shaw S."/>
            <person name="Blin K."/>
            <person name="Weber T."/>
        </authorList>
    </citation>
    <scope>NUCLEOTIDE SEQUENCE</scope>
    <source>
        <strain evidence="4">NBC_00003</strain>
    </source>
</reference>
<dbReference type="Gene3D" id="3.90.1150.10">
    <property type="entry name" value="Aspartate Aminotransferase, domain 1"/>
    <property type="match status" value="1"/>
</dbReference>
<proteinExistence type="inferred from homology"/>
<gene>
    <name evidence="4" type="ORF">OG549_06620</name>
</gene>
<dbReference type="InterPro" id="IPR049704">
    <property type="entry name" value="Aminotrans_3_PPA_site"/>
</dbReference>
<dbReference type="EMBL" id="CP108318">
    <property type="protein sequence ID" value="WTW60338.1"/>
    <property type="molecule type" value="Genomic_DNA"/>
</dbReference>
<dbReference type="AlphaFoldDB" id="A0AAU2UZG8"/>
<dbReference type="Pfam" id="PF00202">
    <property type="entry name" value="Aminotran_3"/>
    <property type="match status" value="1"/>
</dbReference>
<dbReference type="InterPro" id="IPR005814">
    <property type="entry name" value="Aminotrans_3"/>
</dbReference>
<comment type="similarity">
    <text evidence="1 3">Belongs to the class-III pyridoxal-phosphate-dependent aminotransferase family.</text>
</comment>
<sequence>MTANSLPHVASARGSYLYDESGRDYLDASSGVLNVNLGHGDPAVIAAITEQLGKVAFVHRSQFSSRPLRLLTEQLLEVAPAGTSHVEYANSGSEANECALRIALAFHHRTGSPGRTVVMSEQPSYHGMTAGALALTGQPPKVDASFAPLLTNGMTADGSRVLPAPGALRAGRREWAAALDRVGRERVAAVFVEPVGGASSGAAPMDDDTLRWLRAEADRSGFLVVADEVMCGFGRTGRWWGCDHAGVAPDLLTSGKGLTGGYTSLAVTMVTERVAGAFDKPLGSVVLGHTMSGNPVAAAASLAVLHRLRADELPARAARLGAGLAARLAVLAAQHPVVTQVRGRGLMLALGLDGQPEHPLAVSRALVSCAREHGLVLCPGGIDHVTESVMVAPPLTSTEGELDELARRLDAALDTLAARMASVVGAVPA</sequence>
<dbReference type="PIRSF" id="PIRSF000521">
    <property type="entry name" value="Transaminase_4ab_Lys_Orn"/>
    <property type="match status" value="1"/>
</dbReference>
<name>A0AAU2UZG8_9ACTN</name>
<accession>A0AAU2UZG8</accession>
<organism evidence="4">
    <name type="scientific">Streptomyces sp. NBC_00003</name>
    <dbReference type="NCBI Taxonomy" id="2903608"/>
    <lineage>
        <taxon>Bacteria</taxon>
        <taxon>Bacillati</taxon>
        <taxon>Actinomycetota</taxon>
        <taxon>Actinomycetes</taxon>
        <taxon>Kitasatosporales</taxon>
        <taxon>Streptomycetaceae</taxon>
        <taxon>Streptomyces</taxon>
    </lineage>
</organism>
<protein>
    <submittedName>
        <fullName evidence="4">Aminotransferase class III-fold pyridoxal phosphate-dependent enzyme</fullName>
    </submittedName>
</protein>
<evidence type="ECO:0000256" key="1">
    <source>
        <dbReference type="ARBA" id="ARBA00008954"/>
    </source>
</evidence>
<evidence type="ECO:0000256" key="2">
    <source>
        <dbReference type="ARBA" id="ARBA00022898"/>
    </source>
</evidence>
<dbReference type="InterPro" id="IPR015422">
    <property type="entry name" value="PyrdxlP-dep_Trfase_small"/>
</dbReference>
<dbReference type="InterPro" id="IPR015424">
    <property type="entry name" value="PyrdxlP-dep_Trfase"/>
</dbReference>
<dbReference type="CDD" id="cd00610">
    <property type="entry name" value="OAT_like"/>
    <property type="match status" value="1"/>
</dbReference>
<dbReference type="GO" id="GO:0030170">
    <property type="term" value="F:pyridoxal phosphate binding"/>
    <property type="evidence" value="ECO:0007669"/>
    <property type="project" value="InterPro"/>
</dbReference>
<evidence type="ECO:0000256" key="3">
    <source>
        <dbReference type="RuleBase" id="RU003560"/>
    </source>
</evidence>
<keyword evidence="2 3" id="KW-0663">Pyridoxal phosphate</keyword>
<dbReference type="PANTHER" id="PTHR43094">
    <property type="entry name" value="AMINOTRANSFERASE"/>
    <property type="match status" value="1"/>
</dbReference>
<dbReference type="PROSITE" id="PS00600">
    <property type="entry name" value="AA_TRANSFER_CLASS_3"/>
    <property type="match status" value="1"/>
</dbReference>
<keyword evidence="4" id="KW-0808">Transferase</keyword>
<keyword evidence="4" id="KW-0032">Aminotransferase</keyword>